<dbReference type="Proteomes" id="UP000219285">
    <property type="component" value="Chromosome"/>
</dbReference>
<evidence type="ECO:0000256" key="2">
    <source>
        <dbReference type="ARBA" id="ARBA00022532"/>
    </source>
</evidence>
<dbReference type="EC" id="6.2.1.5" evidence="10"/>
<comment type="catalytic activity">
    <reaction evidence="9">
        <text>GTP + succinate + CoA = succinyl-CoA + GDP + phosphate</text>
        <dbReference type="Rhea" id="RHEA:22120"/>
        <dbReference type="ChEBI" id="CHEBI:30031"/>
        <dbReference type="ChEBI" id="CHEBI:37565"/>
        <dbReference type="ChEBI" id="CHEBI:43474"/>
        <dbReference type="ChEBI" id="CHEBI:57287"/>
        <dbReference type="ChEBI" id="CHEBI:57292"/>
        <dbReference type="ChEBI" id="CHEBI:58189"/>
    </reaction>
    <physiologicalReaction direction="right-to-left" evidence="9">
        <dbReference type="Rhea" id="RHEA:22122"/>
    </physiologicalReaction>
</comment>
<dbReference type="KEGG" id="apel:CA267_018075"/>
<evidence type="ECO:0000256" key="5">
    <source>
        <dbReference type="ARBA" id="ARBA00022741"/>
    </source>
</evidence>
<dbReference type="GO" id="GO:0005829">
    <property type="term" value="C:cytosol"/>
    <property type="evidence" value="ECO:0007669"/>
    <property type="project" value="TreeGrafter"/>
</dbReference>
<feature type="binding site" evidence="10">
    <location>
        <position position="213"/>
    </location>
    <ligand>
        <name>Mg(2+)</name>
        <dbReference type="ChEBI" id="CHEBI:18420"/>
    </ligand>
</feature>
<dbReference type="InterPro" id="IPR013650">
    <property type="entry name" value="ATP-grasp_succ-CoA_synth-type"/>
</dbReference>
<accession>A0A6M4MKC4</accession>
<feature type="binding site" evidence="10">
    <location>
        <position position="46"/>
    </location>
    <ligand>
        <name>ATP</name>
        <dbReference type="ChEBI" id="CHEBI:30616"/>
    </ligand>
</feature>
<dbReference type="NCBIfam" id="NF001913">
    <property type="entry name" value="PRK00696.1"/>
    <property type="match status" value="1"/>
</dbReference>
<feature type="binding site" evidence="10">
    <location>
        <begin position="53"/>
        <end position="55"/>
    </location>
    <ligand>
        <name>ATP</name>
        <dbReference type="ChEBI" id="CHEBI:30616"/>
    </ligand>
</feature>
<evidence type="ECO:0000256" key="9">
    <source>
        <dbReference type="ARBA" id="ARBA00052891"/>
    </source>
</evidence>
<comment type="subunit">
    <text evidence="10">Heterotetramer of two alpha and two beta subunits.</text>
</comment>
<dbReference type="GO" id="GO:0042709">
    <property type="term" value="C:succinate-CoA ligase complex"/>
    <property type="evidence" value="ECO:0007669"/>
    <property type="project" value="TreeGrafter"/>
</dbReference>
<feature type="binding site" evidence="10">
    <location>
        <position position="102"/>
    </location>
    <ligand>
        <name>ATP</name>
        <dbReference type="ChEBI" id="CHEBI:30616"/>
    </ligand>
</feature>
<evidence type="ECO:0000256" key="6">
    <source>
        <dbReference type="ARBA" id="ARBA00022840"/>
    </source>
</evidence>
<evidence type="ECO:0000313" key="13">
    <source>
        <dbReference type="Proteomes" id="UP000219285"/>
    </source>
</evidence>
<feature type="binding site" evidence="10">
    <location>
        <position position="99"/>
    </location>
    <ligand>
        <name>ATP</name>
        <dbReference type="ChEBI" id="CHEBI:30616"/>
    </ligand>
</feature>
<dbReference type="FunFam" id="3.30.1490.20:FF:000002">
    <property type="entry name" value="Succinate--CoA ligase [ADP-forming] subunit beta"/>
    <property type="match status" value="1"/>
</dbReference>
<dbReference type="GO" id="GO:0006099">
    <property type="term" value="P:tricarboxylic acid cycle"/>
    <property type="evidence" value="ECO:0007669"/>
    <property type="project" value="UniProtKB-UniRule"/>
</dbReference>
<reference evidence="13" key="1">
    <citation type="submission" date="2014-12" db="EMBL/GenBank/DDBJ databases">
        <title>Complete genome sequence of a multi-drug resistant Klebsiella pneumoniae.</title>
        <authorList>
            <person name="Hua X."/>
            <person name="Chen Q."/>
            <person name="Li X."/>
            <person name="Feng Y."/>
            <person name="Ruan Z."/>
            <person name="Yu Y."/>
        </authorList>
    </citation>
    <scope>NUCLEOTIDE SEQUENCE [LARGE SCALE GENOMIC DNA]</scope>
    <source>
        <strain evidence="13">5.12</strain>
    </source>
</reference>
<dbReference type="InterPro" id="IPR005809">
    <property type="entry name" value="Succ_CoA_ligase-like_bsu"/>
</dbReference>
<dbReference type="Gene3D" id="3.30.470.20">
    <property type="entry name" value="ATP-grasp fold, B domain"/>
    <property type="match status" value="1"/>
</dbReference>
<dbReference type="InterPro" id="IPR011761">
    <property type="entry name" value="ATP-grasp"/>
</dbReference>
<evidence type="ECO:0000256" key="10">
    <source>
        <dbReference type="HAMAP-Rule" id="MF_00558"/>
    </source>
</evidence>
<sequence length="388" mass="41400">MNLHEYQGKQLFKEYGLPVSEGYATDSPEEAAEAADRIGGGEWVVKCQVHAGGRGKAGGVKLVKTKDEIRAFAEKWLGKNLVTFQTDEKGQPVSKILVESCTDIANELYLGAVVDRASRRVVFMASTEGGVEIETVAEETPEKILKAEIDPIVGPQPYQAREMAFKLGLEGVQVKQFTQIFLGLAKMFEDLDLALIEINPLVIKADGNLHCLDAKLGVDGNALYRQKKVKEMHDPSQEDAREAHAAAFELNYVALDGNVGCMVNGAGLAMGTMDIVNLHGGKPANFLDVGGGATKERVAEAFKIILSDANVKAVLVNIFGGIVRCDMIAEGIIGAVKEVGVNVPVVVRLEGTNAELGRKVLADSGLDIIAASSLTDAAQQVVKAAEGK</sequence>
<dbReference type="GO" id="GO:0006104">
    <property type="term" value="P:succinyl-CoA metabolic process"/>
    <property type="evidence" value="ECO:0007669"/>
    <property type="project" value="TreeGrafter"/>
</dbReference>
<organism evidence="12 13">
    <name type="scientific">Alteromonas pelagimontana</name>
    <dbReference type="NCBI Taxonomy" id="1858656"/>
    <lineage>
        <taxon>Bacteria</taxon>
        <taxon>Pseudomonadati</taxon>
        <taxon>Pseudomonadota</taxon>
        <taxon>Gammaproteobacteria</taxon>
        <taxon>Alteromonadales</taxon>
        <taxon>Alteromonadaceae</taxon>
        <taxon>Alteromonas/Salinimonas group</taxon>
        <taxon>Alteromonas</taxon>
    </lineage>
</organism>
<evidence type="ECO:0000256" key="3">
    <source>
        <dbReference type="ARBA" id="ARBA00022598"/>
    </source>
</evidence>
<dbReference type="GO" id="GO:0000287">
    <property type="term" value="F:magnesium ion binding"/>
    <property type="evidence" value="ECO:0007669"/>
    <property type="project" value="UniProtKB-UniRule"/>
</dbReference>
<dbReference type="PANTHER" id="PTHR11815">
    <property type="entry name" value="SUCCINYL-COA SYNTHETASE BETA CHAIN"/>
    <property type="match status" value="1"/>
</dbReference>
<keyword evidence="2 10" id="KW-0816">Tricarboxylic acid cycle</keyword>
<feature type="binding site" evidence="10">
    <location>
        <position position="264"/>
    </location>
    <ligand>
        <name>substrate</name>
        <note>ligand shared with subunit alpha</note>
    </ligand>
</feature>
<dbReference type="FunFam" id="3.30.470.20:FF:000002">
    <property type="entry name" value="Succinate--CoA ligase [ADP-forming] subunit beta"/>
    <property type="match status" value="1"/>
</dbReference>
<gene>
    <name evidence="10 12" type="primary">sucC</name>
    <name evidence="12" type="ORF">CA267_018075</name>
</gene>
<dbReference type="OrthoDB" id="9802602at2"/>
<keyword evidence="3 10" id="KW-0436">Ligase</keyword>
<dbReference type="HAMAP" id="MF_00558">
    <property type="entry name" value="Succ_CoA_beta"/>
    <property type="match status" value="1"/>
</dbReference>
<protein>
    <recommendedName>
        <fullName evidence="10">Succinate--CoA ligase [ADP-forming] subunit beta</fullName>
        <ecNumber evidence="10">6.2.1.5</ecNumber>
    </recommendedName>
    <alternativeName>
        <fullName evidence="10">Succinyl-CoA synthetase subunit beta</fullName>
        <shortName evidence="10">SCS-beta</shortName>
    </alternativeName>
</protein>
<evidence type="ECO:0000256" key="7">
    <source>
        <dbReference type="ARBA" id="ARBA00022842"/>
    </source>
</evidence>
<keyword evidence="4 10" id="KW-0479">Metal-binding</keyword>
<keyword evidence="7 10" id="KW-0460">Magnesium</keyword>
<dbReference type="Gene3D" id="3.40.50.261">
    <property type="entry name" value="Succinyl-CoA synthetase domains"/>
    <property type="match status" value="1"/>
</dbReference>
<dbReference type="RefSeq" id="WP_075609494.1">
    <property type="nucleotide sequence ID" value="NZ_CP052766.1"/>
</dbReference>
<dbReference type="InterPro" id="IPR013815">
    <property type="entry name" value="ATP_grasp_subdomain_1"/>
</dbReference>
<feature type="binding site" evidence="10">
    <location>
        <begin position="321"/>
        <end position="323"/>
    </location>
    <ligand>
        <name>substrate</name>
        <note>ligand shared with subunit alpha</note>
    </ligand>
</feature>
<dbReference type="GO" id="GO:0005524">
    <property type="term" value="F:ATP binding"/>
    <property type="evidence" value="ECO:0007669"/>
    <property type="project" value="UniProtKB-UniRule"/>
</dbReference>
<dbReference type="Pfam" id="PF08442">
    <property type="entry name" value="ATP-grasp_2"/>
    <property type="match status" value="1"/>
</dbReference>
<dbReference type="GO" id="GO:0004775">
    <property type="term" value="F:succinate-CoA ligase (ADP-forming) activity"/>
    <property type="evidence" value="ECO:0007669"/>
    <property type="project" value="UniProtKB-UniRule"/>
</dbReference>
<dbReference type="EMBL" id="CP052766">
    <property type="protein sequence ID" value="QJR82526.1"/>
    <property type="molecule type" value="Genomic_DNA"/>
</dbReference>
<proteinExistence type="inferred from homology"/>
<comment type="pathway">
    <text evidence="10">Carbohydrate metabolism; tricarboxylic acid cycle; succinate from succinyl-CoA (ligase route): step 1/1.</text>
</comment>
<dbReference type="Gene3D" id="3.30.1490.20">
    <property type="entry name" value="ATP-grasp fold, A domain"/>
    <property type="match status" value="1"/>
</dbReference>
<dbReference type="InterPro" id="IPR017866">
    <property type="entry name" value="Succ-CoA_synthase_bsu_CS"/>
</dbReference>
<dbReference type="SUPFAM" id="SSF56059">
    <property type="entry name" value="Glutathione synthetase ATP-binding domain-like"/>
    <property type="match status" value="1"/>
</dbReference>
<dbReference type="Pfam" id="PF00549">
    <property type="entry name" value="Ligase_CoA"/>
    <property type="match status" value="1"/>
</dbReference>
<dbReference type="InterPro" id="IPR016102">
    <property type="entry name" value="Succinyl-CoA_synth-like"/>
</dbReference>
<dbReference type="PIRSF" id="PIRSF001554">
    <property type="entry name" value="SucCS_beta"/>
    <property type="match status" value="1"/>
</dbReference>
<name>A0A6M4MKC4_9ALTE</name>
<comment type="catalytic activity">
    <reaction evidence="8">
        <text>succinate + ATP + CoA = succinyl-CoA + ADP + phosphate</text>
        <dbReference type="Rhea" id="RHEA:17661"/>
        <dbReference type="ChEBI" id="CHEBI:30031"/>
        <dbReference type="ChEBI" id="CHEBI:30616"/>
        <dbReference type="ChEBI" id="CHEBI:43474"/>
        <dbReference type="ChEBI" id="CHEBI:57287"/>
        <dbReference type="ChEBI" id="CHEBI:57292"/>
        <dbReference type="ChEBI" id="CHEBI:456216"/>
        <dbReference type="EC" id="6.2.1.5"/>
    </reaction>
    <physiologicalReaction direction="right-to-left" evidence="8">
        <dbReference type="Rhea" id="RHEA:17663"/>
    </physiologicalReaction>
</comment>
<dbReference type="NCBIfam" id="TIGR01016">
    <property type="entry name" value="sucCoAbeta"/>
    <property type="match status" value="1"/>
</dbReference>
<evidence type="ECO:0000259" key="11">
    <source>
        <dbReference type="PROSITE" id="PS50975"/>
    </source>
</evidence>
<comment type="similarity">
    <text evidence="1 10">Belongs to the succinate/malate CoA ligase beta subunit family.</text>
</comment>
<dbReference type="PANTHER" id="PTHR11815:SF10">
    <property type="entry name" value="SUCCINATE--COA LIGASE [GDP-FORMING] SUBUNIT BETA, MITOCHONDRIAL"/>
    <property type="match status" value="1"/>
</dbReference>
<dbReference type="FunFam" id="3.40.50.261:FF:000001">
    <property type="entry name" value="Succinate--CoA ligase [ADP-forming] subunit beta"/>
    <property type="match status" value="1"/>
</dbReference>
<dbReference type="InterPro" id="IPR005811">
    <property type="entry name" value="SUCC_ACL_C"/>
</dbReference>
<dbReference type="UniPathway" id="UPA00223">
    <property type="reaction ID" value="UER00999"/>
</dbReference>
<comment type="cofactor">
    <cofactor evidence="10">
        <name>Mg(2+)</name>
        <dbReference type="ChEBI" id="CHEBI:18420"/>
    </cofactor>
    <text evidence="10">Binds 1 Mg(2+) ion per subunit.</text>
</comment>
<comment type="function">
    <text evidence="10">Succinyl-CoA synthetase functions in the citric acid cycle (TCA), coupling the hydrolysis of succinyl-CoA to the synthesis of either ATP or GTP and thus represents the only step of substrate-level phosphorylation in the TCA. The beta subunit provides nucleotide specificity of the enzyme and binds the substrate succinate, while the binding sites for coenzyme A and phosphate are found in the alpha subunit.</text>
</comment>
<keyword evidence="5 10" id="KW-0547">Nucleotide-binding</keyword>
<dbReference type="PROSITE" id="PS50975">
    <property type="entry name" value="ATP_GRASP"/>
    <property type="match status" value="1"/>
</dbReference>
<feature type="domain" description="ATP-grasp" evidence="11">
    <location>
        <begin position="9"/>
        <end position="229"/>
    </location>
</feature>
<evidence type="ECO:0000256" key="4">
    <source>
        <dbReference type="ARBA" id="ARBA00022723"/>
    </source>
</evidence>
<reference evidence="12 13" key="2">
    <citation type="submission" date="2020-04" db="EMBL/GenBank/DDBJ databases">
        <title>Complete genome sequence of Alteromonas pelagimontana 5.12T.</title>
        <authorList>
            <person name="Sinha R.K."/>
            <person name="Krishnan K.P."/>
            <person name="Kurian J.P."/>
        </authorList>
    </citation>
    <scope>NUCLEOTIDE SEQUENCE [LARGE SCALE GENOMIC DNA]</scope>
    <source>
        <strain evidence="12 13">5.12</strain>
    </source>
</reference>
<feature type="binding site" evidence="10">
    <location>
        <position position="199"/>
    </location>
    <ligand>
        <name>Mg(2+)</name>
        <dbReference type="ChEBI" id="CHEBI:18420"/>
    </ligand>
</feature>
<evidence type="ECO:0000256" key="8">
    <source>
        <dbReference type="ARBA" id="ARBA00050563"/>
    </source>
</evidence>
<dbReference type="AlphaFoldDB" id="A0A6M4MKC4"/>
<dbReference type="PROSITE" id="PS01217">
    <property type="entry name" value="SUCCINYL_COA_LIG_3"/>
    <property type="match status" value="1"/>
</dbReference>
<evidence type="ECO:0000256" key="1">
    <source>
        <dbReference type="ARBA" id="ARBA00009182"/>
    </source>
</evidence>
<evidence type="ECO:0000313" key="12">
    <source>
        <dbReference type="EMBL" id="QJR82526.1"/>
    </source>
</evidence>
<feature type="binding site" evidence="10">
    <location>
        <position position="107"/>
    </location>
    <ligand>
        <name>ATP</name>
        <dbReference type="ChEBI" id="CHEBI:30616"/>
    </ligand>
</feature>
<dbReference type="SUPFAM" id="SSF52210">
    <property type="entry name" value="Succinyl-CoA synthetase domains"/>
    <property type="match status" value="1"/>
</dbReference>
<keyword evidence="13" id="KW-1185">Reference proteome</keyword>
<keyword evidence="6 10" id="KW-0067">ATP-binding</keyword>